<accession>A0A6A5VXJ8</accession>
<keyword evidence="4" id="KW-1185">Reference proteome</keyword>
<feature type="compositionally biased region" description="Polar residues" evidence="1">
    <location>
        <begin position="1"/>
        <end position="21"/>
    </location>
</feature>
<dbReference type="AlphaFoldDB" id="A0A6A5VXJ8"/>
<organism evidence="3 4">
    <name type="scientific">Bimuria novae-zelandiae CBS 107.79</name>
    <dbReference type="NCBI Taxonomy" id="1447943"/>
    <lineage>
        <taxon>Eukaryota</taxon>
        <taxon>Fungi</taxon>
        <taxon>Dikarya</taxon>
        <taxon>Ascomycota</taxon>
        <taxon>Pezizomycotina</taxon>
        <taxon>Dothideomycetes</taxon>
        <taxon>Pleosporomycetidae</taxon>
        <taxon>Pleosporales</taxon>
        <taxon>Massarineae</taxon>
        <taxon>Didymosphaeriaceae</taxon>
        <taxon>Bimuria</taxon>
    </lineage>
</organism>
<feature type="region of interest" description="Disordered" evidence="1">
    <location>
        <begin position="1"/>
        <end position="92"/>
    </location>
</feature>
<proteinExistence type="predicted"/>
<dbReference type="OrthoDB" id="5427977at2759"/>
<name>A0A6A5VXJ8_9PLEO</name>
<evidence type="ECO:0000313" key="4">
    <source>
        <dbReference type="Proteomes" id="UP000800036"/>
    </source>
</evidence>
<gene>
    <name evidence="3" type="ORF">BU23DRAFT_9496</name>
</gene>
<dbReference type="EMBL" id="ML976656">
    <property type="protein sequence ID" value="KAF1980492.1"/>
    <property type="molecule type" value="Genomic_DNA"/>
</dbReference>
<dbReference type="Pfam" id="PF20411">
    <property type="entry name" value="DUF6697"/>
    <property type="match status" value="1"/>
</dbReference>
<evidence type="ECO:0000256" key="1">
    <source>
        <dbReference type="SAM" id="MobiDB-lite"/>
    </source>
</evidence>
<feature type="domain" description="DUF6697" evidence="2">
    <location>
        <begin position="163"/>
        <end position="416"/>
    </location>
</feature>
<evidence type="ECO:0000313" key="3">
    <source>
        <dbReference type="EMBL" id="KAF1980492.1"/>
    </source>
</evidence>
<reference evidence="3" key="1">
    <citation type="journal article" date="2020" name="Stud. Mycol.">
        <title>101 Dothideomycetes genomes: a test case for predicting lifestyles and emergence of pathogens.</title>
        <authorList>
            <person name="Haridas S."/>
            <person name="Albert R."/>
            <person name="Binder M."/>
            <person name="Bloem J."/>
            <person name="Labutti K."/>
            <person name="Salamov A."/>
            <person name="Andreopoulos B."/>
            <person name="Baker S."/>
            <person name="Barry K."/>
            <person name="Bills G."/>
            <person name="Bluhm B."/>
            <person name="Cannon C."/>
            <person name="Castanera R."/>
            <person name="Culley D."/>
            <person name="Daum C."/>
            <person name="Ezra D."/>
            <person name="Gonzalez J."/>
            <person name="Henrissat B."/>
            <person name="Kuo A."/>
            <person name="Liang C."/>
            <person name="Lipzen A."/>
            <person name="Lutzoni F."/>
            <person name="Magnuson J."/>
            <person name="Mondo S."/>
            <person name="Nolan M."/>
            <person name="Ohm R."/>
            <person name="Pangilinan J."/>
            <person name="Park H.-J."/>
            <person name="Ramirez L."/>
            <person name="Alfaro M."/>
            <person name="Sun H."/>
            <person name="Tritt A."/>
            <person name="Yoshinaga Y."/>
            <person name="Zwiers L.-H."/>
            <person name="Turgeon B."/>
            <person name="Goodwin S."/>
            <person name="Spatafora J."/>
            <person name="Crous P."/>
            <person name="Grigoriev I."/>
        </authorList>
    </citation>
    <scope>NUCLEOTIDE SEQUENCE</scope>
    <source>
        <strain evidence="3">CBS 107.79</strain>
    </source>
</reference>
<dbReference type="InterPro" id="IPR046520">
    <property type="entry name" value="DUF6697"/>
</dbReference>
<sequence>MNPSAGSFVPTNGNQKASSVSVPPHLRMKTATGFAKKVPPHHAGAANGSALFTPVTWSGTDDDGTSGKPSDSAQVGRPSANNPLVTDGNVDDTITERIHKTAVERELTPPLSPKRTELQMSTAVDHLSLTDDTSRPFKPQYIASLPELPHNILSKIPASPVSFSPDFLRNQLGGTVWSPGMVIIPPPQPSLLPDRMYYTVDPSHNPYLPSAPGEHGAKLVPFFNDNPEDVLDLPDGWDATMNLPLFILRDVPDAANGKPRKRYVYYGHYSQSRWSDKLDYDRMTQCVPTSVREYWASELSATGRPEWVTKALQKHFFPAPEYDGALPGLAEEEGGSVAEEEFAKREEKVAKDVGRFVEQLRSWKKEADMRTSLIRKDYIMAAFDKADADEVAALRLWWEYLECVDYREDFYTTLVQLQSRNASYA</sequence>
<protein>
    <recommendedName>
        <fullName evidence="2">DUF6697 domain-containing protein</fullName>
    </recommendedName>
</protein>
<feature type="compositionally biased region" description="Polar residues" evidence="1">
    <location>
        <begin position="67"/>
        <end position="84"/>
    </location>
</feature>
<dbReference type="Proteomes" id="UP000800036">
    <property type="component" value="Unassembled WGS sequence"/>
</dbReference>
<evidence type="ECO:0000259" key="2">
    <source>
        <dbReference type="Pfam" id="PF20411"/>
    </source>
</evidence>